<dbReference type="InterPro" id="IPR041354">
    <property type="entry name" value="4PPT_N"/>
</dbReference>
<dbReference type="GO" id="GO:0009366">
    <property type="term" value="C:enterobactin synthetase complex"/>
    <property type="evidence" value="ECO:0007669"/>
    <property type="project" value="InterPro"/>
</dbReference>
<feature type="domain" description="4'-phosphopantetheinyl transferase N-terminal" evidence="5">
    <location>
        <begin position="27"/>
        <end position="94"/>
    </location>
</feature>
<dbReference type="InterPro" id="IPR003542">
    <property type="entry name" value="Enbac_synth_compD-like"/>
</dbReference>
<proteinExistence type="predicted"/>
<dbReference type="PANTHER" id="PTHR38096:SF1">
    <property type="entry name" value="ENTEROBACTIN SYNTHASE COMPONENT D"/>
    <property type="match status" value="1"/>
</dbReference>
<feature type="binding site" evidence="2">
    <location>
        <position position="161"/>
    </location>
    <ligand>
        <name>CoA</name>
        <dbReference type="ChEBI" id="CHEBI:57287"/>
    </ligand>
</feature>
<keyword evidence="1 6" id="KW-0808">Transferase</keyword>
<evidence type="ECO:0000313" key="6">
    <source>
        <dbReference type="EMBL" id="SCG46982.1"/>
    </source>
</evidence>
<dbReference type="GO" id="GO:0008897">
    <property type="term" value="F:holo-[acyl-carrier-protein] synthase activity"/>
    <property type="evidence" value="ECO:0007669"/>
    <property type="project" value="InterPro"/>
</dbReference>
<keyword evidence="3" id="KW-0460">Magnesium</keyword>
<organism evidence="6 7">
    <name type="scientific">Micromonospora echinaurantiaca</name>
    <dbReference type="NCBI Taxonomy" id="47857"/>
    <lineage>
        <taxon>Bacteria</taxon>
        <taxon>Bacillati</taxon>
        <taxon>Actinomycetota</taxon>
        <taxon>Actinomycetes</taxon>
        <taxon>Micromonosporales</taxon>
        <taxon>Micromonosporaceae</taxon>
        <taxon>Micromonospora</taxon>
    </lineage>
</organism>
<evidence type="ECO:0000256" key="1">
    <source>
        <dbReference type="ARBA" id="ARBA00022679"/>
    </source>
</evidence>
<feature type="binding site" evidence="3">
    <location>
        <position position="105"/>
    </location>
    <ligand>
        <name>Mg(2+)</name>
        <dbReference type="ChEBI" id="CHEBI:18420"/>
    </ligand>
</feature>
<dbReference type="InterPro" id="IPR008278">
    <property type="entry name" value="4-PPantetheinyl_Trfase_dom"/>
</dbReference>
<feature type="binding site" evidence="3">
    <location>
        <position position="107"/>
    </location>
    <ligand>
        <name>Mg(2+)</name>
        <dbReference type="ChEBI" id="CHEBI:18420"/>
    </ligand>
</feature>
<dbReference type="SUPFAM" id="SSF56214">
    <property type="entry name" value="4'-phosphopantetheinyl transferase"/>
    <property type="match status" value="1"/>
</dbReference>
<dbReference type="PANTHER" id="PTHR38096">
    <property type="entry name" value="ENTEROBACTIN SYNTHASE COMPONENT D"/>
    <property type="match status" value="1"/>
</dbReference>
<evidence type="ECO:0000259" key="5">
    <source>
        <dbReference type="Pfam" id="PF17837"/>
    </source>
</evidence>
<feature type="domain" description="4'-phosphopantetheinyl transferase" evidence="4">
    <location>
        <begin position="101"/>
        <end position="184"/>
    </location>
</feature>
<sequence length="210" mass="22407">MLGELLPAAVRVAERPDDDPTAVPLAEEAEAVARAGAGRRGEFLTGRACARRALARFGVPPVAIPRGADRAPRWPAGFVGSITHCRGYRGAAVARRADLLAVGVDAEPHRPLPPRVAERVLLPAERRWLRGQPPGAALDTVLFSAKESVYKVWHPVTGRWLGFRDALVRLDPAGTFTVELLVPAPDCLRGITGRFRIGDGLVLTAAAVPA</sequence>
<dbReference type="InterPro" id="IPR037143">
    <property type="entry name" value="4-PPantetheinyl_Trfase_dom_sf"/>
</dbReference>
<dbReference type="PRINTS" id="PR01399">
    <property type="entry name" value="ENTSNTHTASED"/>
</dbReference>
<comment type="cofactor">
    <cofactor evidence="3">
        <name>Mg(2+)</name>
        <dbReference type="ChEBI" id="CHEBI:18420"/>
    </cofactor>
</comment>
<dbReference type="Gene3D" id="3.90.470.20">
    <property type="entry name" value="4'-phosphopantetheinyl transferase domain"/>
    <property type="match status" value="1"/>
</dbReference>
<dbReference type="AlphaFoldDB" id="A0A1C5HLU5"/>
<protein>
    <submittedName>
        <fullName evidence="6">4'-phosphopantetheinyl transferase EntD (Siderophore biosynthesis)</fullName>
    </submittedName>
</protein>
<accession>A0A1C5HLU5</accession>
<feature type="binding site" evidence="2">
    <location>
        <begin position="83"/>
        <end position="84"/>
    </location>
    <ligand>
        <name>CoA</name>
        <dbReference type="ChEBI" id="CHEBI:57287"/>
    </ligand>
</feature>
<dbReference type="Pfam" id="PF17837">
    <property type="entry name" value="4PPT_N"/>
    <property type="match status" value="1"/>
</dbReference>
<dbReference type="Proteomes" id="UP000198217">
    <property type="component" value="Chromosome I"/>
</dbReference>
<reference evidence="6 7" key="1">
    <citation type="submission" date="2016-06" db="EMBL/GenBank/DDBJ databases">
        <authorList>
            <person name="Kjaerup R.B."/>
            <person name="Dalgaard T.S."/>
            <person name="Juul-Madsen H.R."/>
        </authorList>
    </citation>
    <scope>NUCLEOTIDE SEQUENCE [LARGE SCALE GENOMIC DNA]</scope>
    <source>
        <strain evidence="6 7">DSM 43904</strain>
    </source>
</reference>
<keyword evidence="7" id="KW-1185">Reference proteome</keyword>
<dbReference type="EMBL" id="LT607750">
    <property type="protein sequence ID" value="SCG46982.1"/>
    <property type="molecule type" value="Genomic_DNA"/>
</dbReference>
<feature type="binding site" evidence="2">
    <location>
        <position position="47"/>
    </location>
    <ligand>
        <name>CoA</name>
        <dbReference type="ChEBI" id="CHEBI:57287"/>
    </ligand>
</feature>
<dbReference type="GO" id="GO:0000287">
    <property type="term" value="F:magnesium ion binding"/>
    <property type="evidence" value="ECO:0007669"/>
    <property type="project" value="InterPro"/>
</dbReference>
<name>A0A1C5HLU5_9ACTN</name>
<feature type="binding site" evidence="3">
    <location>
        <position position="106"/>
    </location>
    <ligand>
        <name>Mg(2+)</name>
        <dbReference type="ChEBI" id="CHEBI:18420"/>
    </ligand>
</feature>
<feature type="binding site" evidence="2">
    <location>
        <position position="39"/>
    </location>
    <ligand>
        <name>CoA</name>
        <dbReference type="ChEBI" id="CHEBI:57287"/>
    </ligand>
</feature>
<evidence type="ECO:0000259" key="4">
    <source>
        <dbReference type="Pfam" id="PF01648"/>
    </source>
</evidence>
<feature type="binding site" evidence="2">
    <location>
        <position position="147"/>
    </location>
    <ligand>
        <name>CoA</name>
        <dbReference type="ChEBI" id="CHEBI:57287"/>
    </ligand>
</feature>
<feature type="binding site" evidence="2">
    <location>
        <position position="151"/>
    </location>
    <ligand>
        <name>CoA</name>
        <dbReference type="ChEBI" id="CHEBI:57287"/>
    </ligand>
</feature>
<evidence type="ECO:0000256" key="3">
    <source>
        <dbReference type="PIRSR" id="PIRSR603542-2"/>
    </source>
</evidence>
<feature type="binding site" evidence="2">
    <location>
        <position position="105"/>
    </location>
    <ligand>
        <name>CoA</name>
        <dbReference type="ChEBI" id="CHEBI:57287"/>
    </ligand>
</feature>
<gene>
    <name evidence="6" type="ORF">GA0070609_1858</name>
</gene>
<dbReference type="GO" id="GO:0009239">
    <property type="term" value="P:enterobactin biosynthetic process"/>
    <property type="evidence" value="ECO:0007669"/>
    <property type="project" value="InterPro"/>
</dbReference>
<evidence type="ECO:0000313" key="7">
    <source>
        <dbReference type="Proteomes" id="UP000198217"/>
    </source>
</evidence>
<dbReference type="Pfam" id="PF01648">
    <property type="entry name" value="ACPS"/>
    <property type="match status" value="1"/>
</dbReference>
<dbReference type="GO" id="GO:0005886">
    <property type="term" value="C:plasma membrane"/>
    <property type="evidence" value="ECO:0007669"/>
    <property type="project" value="TreeGrafter"/>
</dbReference>
<keyword evidence="3" id="KW-0479">Metal-binding</keyword>
<evidence type="ECO:0000256" key="2">
    <source>
        <dbReference type="PIRSR" id="PIRSR603542-1"/>
    </source>
</evidence>